<accession>N1V6B8</accession>
<feature type="transmembrane region" description="Helical" evidence="1">
    <location>
        <begin position="114"/>
        <end position="136"/>
    </location>
</feature>
<dbReference type="EMBL" id="ANPE02000156">
    <property type="protein sequence ID" value="EMY33773.1"/>
    <property type="molecule type" value="Genomic_DNA"/>
</dbReference>
<feature type="transmembrane region" description="Helical" evidence="1">
    <location>
        <begin position="42"/>
        <end position="60"/>
    </location>
</feature>
<dbReference type="Proteomes" id="UP000010729">
    <property type="component" value="Unassembled WGS sequence"/>
</dbReference>
<dbReference type="AlphaFoldDB" id="N1V6B8"/>
<keyword evidence="1" id="KW-0812">Transmembrane</keyword>
<evidence type="ECO:0000256" key="1">
    <source>
        <dbReference type="SAM" id="Phobius"/>
    </source>
</evidence>
<organism evidence="2 3">
    <name type="scientific">Arthrobacter crystallopoietes BAB-32</name>
    <dbReference type="NCBI Taxonomy" id="1246476"/>
    <lineage>
        <taxon>Bacteria</taxon>
        <taxon>Bacillati</taxon>
        <taxon>Actinomycetota</taxon>
        <taxon>Actinomycetes</taxon>
        <taxon>Micrococcales</taxon>
        <taxon>Micrococcaceae</taxon>
        <taxon>Crystallibacter</taxon>
    </lineage>
</organism>
<comment type="caution">
    <text evidence="2">The sequence shown here is derived from an EMBL/GenBank/DDBJ whole genome shotgun (WGS) entry which is preliminary data.</text>
</comment>
<feature type="transmembrane region" description="Helical" evidence="1">
    <location>
        <begin position="437"/>
        <end position="459"/>
    </location>
</feature>
<feature type="transmembrane region" description="Helical" evidence="1">
    <location>
        <begin position="190"/>
        <end position="215"/>
    </location>
</feature>
<feature type="transmembrane region" description="Helical" evidence="1">
    <location>
        <begin position="72"/>
        <end position="94"/>
    </location>
</feature>
<feature type="transmembrane region" description="Helical" evidence="1">
    <location>
        <begin position="330"/>
        <end position="351"/>
    </location>
</feature>
<proteinExistence type="predicted"/>
<keyword evidence="3" id="KW-1185">Reference proteome</keyword>
<reference evidence="2 3" key="1">
    <citation type="journal article" date="2013" name="Genome Announc.">
        <title>Draft Genome Sequence of Arthrobacter crystallopoietes Strain BAB-32, Revealing Genes for Bioremediation.</title>
        <authorList>
            <person name="Joshi M.N."/>
            <person name="Pandit A.S."/>
            <person name="Sharma A."/>
            <person name="Pandya R.V."/>
            <person name="Desai S.M."/>
            <person name="Saxena A.K."/>
            <person name="Bagatharia S.B."/>
        </authorList>
    </citation>
    <scope>NUCLEOTIDE SEQUENCE [LARGE SCALE GENOMIC DNA]</scope>
    <source>
        <strain evidence="2 3">BAB-32</strain>
    </source>
</reference>
<evidence type="ECO:0000313" key="3">
    <source>
        <dbReference type="Proteomes" id="UP000010729"/>
    </source>
</evidence>
<feature type="transmembrane region" description="Helical" evidence="1">
    <location>
        <begin position="222"/>
        <end position="242"/>
    </location>
</feature>
<gene>
    <name evidence="2" type="ORF">D477_013220</name>
</gene>
<name>N1V6B8_9MICC</name>
<feature type="transmembrane region" description="Helical" evidence="1">
    <location>
        <begin position="148"/>
        <end position="170"/>
    </location>
</feature>
<feature type="transmembrane region" description="Helical" evidence="1">
    <location>
        <begin position="299"/>
        <end position="324"/>
    </location>
</feature>
<feature type="transmembrane region" description="Helical" evidence="1">
    <location>
        <begin position="262"/>
        <end position="287"/>
    </location>
</feature>
<sequence length="771" mass="80989">MLAAVAVLLLAALGAALGTSGSGIEDLTQNYAGSAPMPSDFWAILSLPFLLAGMALMGTLEVRLESSFFGAPIEFGGTLWFLPLALTAVAAAAQWSFGYLSERRAPAAGAGKRWLLSAVSGLSLAMIALVFGLLFTLQSAELGTTLHVGSVSVGLFFGPLVLGTFTSWWGRIFHARRTAPAASWPPLASLLPACQLFAWHFVAYAGLAGLGLFVWSIIQGGVAAALTAPLWLPTAATWAFGIGHLSTFTVPEGPVGAGVPELPWWSILLLVLLALLLAVAASAIWQLRRDNRPEALSAWHSWLLLPAAYLAGGGLVTLLSALVFRANGGFLGSFSGGVGLAPWFFLILGIWGAALEASSRYVAPWLVPAIPAGLRAKLAKGRTVQHAPAPGFAEAPAAAAAPGLNETYAHPVGVPVVQDAAQQPQPLSAAAKKRLKVGAAVAGGAAVLVIVGVVAYNVLANSVFAPERQVERYLDALRDGDAGTATQILDPNVASAERVLLSNEIFSASEDRISSYTIRDVSIEGGTAMIEAELVQDTKSTPLTFVLEKAGTAAVLFNEWRMVSGADWNMSIQLPEGQSSVTVNGVQVDIPVPEGNGMFAPEAAVLPVFPGTYIVEPPQGSKYISYGSEQPVTVSASPAESGGAGAVFEAGLTEAVSTDAIAQATAHLEKCLAAKEFQPEGCPNSAFSWGDEEDYRSISWSLETEPEYQVNEGRDGDLRLYAAGGEATVSYEQNVAWGDDEPEWEKHENDVNLYFDAIVRIDGDKLSVEFE</sequence>
<protein>
    <submittedName>
        <fullName evidence="2">Uncharacterized protein</fullName>
    </submittedName>
</protein>
<keyword evidence="1" id="KW-1133">Transmembrane helix</keyword>
<evidence type="ECO:0000313" key="2">
    <source>
        <dbReference type="EMBL" id="EMY33773.1"/>
    </source>
</evidence>
<keyword evidence="1" id="KW-0472">Membrane</keyword>